<accession>A0ABU8HHK6</accession>
<protein>
    <submittedName>
        <fullName evidence="2">Endonuclease/exonuclease/phosphatase family protein</fullName>
    </submittedName>
</protein>
<dbReference type="PANTHER" id="PTHR12121">
    <property type="entry name" value="CARBON CATABOLITE REPRESSOR PROTEIN 4"/>
    <property type="match status" value="1"/>
</dbReference>
<gene>
    <name evidence="2" type="ORF">WAK64_17605</name>
</gene>
<dbReference type="RefSeq" id="WP_336588389.1">
    <property type="nucleotide sequence ID" value="NZ_JBBAXC010000017.1"/>
</dbReference>
<name>A0ABU8HHK6_9BACI</name>
<dbReference type="Proteomes" id="UP001312865">
    <property type="component" value="Unassembled WGS sequence"/>
</dbReference>
<evidence type="ECO:0000313" key="2">
    <source>
        <dbReference type="EMBL" id="MEI5908868.1"/>
    </source>
</evidence>
<dbReference type="GO" id="GO:0004519">
    <property type="term" value="F:endonuclease activity"/>
    <property type="evidence" value="ECO:0007669"/>
    <property type="project" value="UniProtKB-KW"/>
</dbReference>
<evidence type="ECO:0000259" key="1">
    <source>
        <dbReference type="Pfam" id="PF03372"/>
    </source>
</evidence>
<dbReference type="InterPro" id="IPR036691">
    <property type="entry name" value="Endo/exonu/phosph_ase_sf"/>
</dbReference>
<keyword evidence="3" id="KW-1185">Reference proteome</keyword>
<dbReference type="Pfam" id="PF03372">
    <property type="entry name" value="Exo_endo_phos"/>
    <property type="match status" value="1"/>
</dbReference>
<keyword evidence="2" id="KW-0255">Endonuclease</keyword>
<reference evidence="2 3" key="1">
    <citation type="journal article" date="2018" name="J. Microbiol.">
        <title>Bacillus spongiae sp. nov., isolated from sponge of Jeju Island.</title>
        <authorList>
            <person name="Lee G.E."/>
            <person name="Im W.T."/>
            <person name="Park J.S."/>
        </authorList>
    </citation>
    <scope>NUCLEOTIDE SEQUENCE [LARGE SCALE GENOMIC DNA]</scope>
    <source>
        <strain evidence="2 3">135PIL107-10</strain>
    </source>
</reference>
<dbReference type="SUPFAM" id="SSF56219">
    <property type="entry name" value="DNase I-like"/>
    <property type="match status" value="1"/>
</dbReference>
<proteinExistence type="predicted"/>
<keyword evidence="2" id="KW-0540">Nuclease</keyword>
<evidence type="ECO:0000313" key="3">
    <source>
        <dbReference type="Proteomes" id="UP001312865"/>
    </source>
</evidence>
<dbReference type="Gene3D" id="3.60.10.10">
    <property type="entry name" value="Endonuclease/exonuclease/phosphatase"/>
    <property type="match status" value="1"/>
</dbReference>
<feature type="domain" description="Endonuclease/exonuclease/phosphatase" evidence="1">
    <location>
        <begin position="1"/>
        <end position="228"/>
    </location>
</feature>
<dbReference type="InterPro" id="IPR005135">
    <property type="entry name" value="Endo/exonuclease/phosphatase"/>
</dbReference>
<organism evidence="2 3">
    <name type="scientific">Bacillus spongiae</name>
    <dbReference type="NCBI Taxonomy" id="2683610"/>
    <lineage>
        <taxon>Bacteria</taxon>
        <taxon>Bacillati</taxon>
        <taxon>Bacillota</taxon>
        <taxon>Bacilli</taxon>
        <taxon>Bacillales</taxon>
        <taxon>Bacillaceae</taxon>
        <taxon>Bacillus</taxon>
    </lineage>
</organism>
<sequence>MTFNILADGSTWRYRRSGIIRKILEINPDIMGLQEAMPMQRNNLEEGLSADYELIEFSIPVNYGNVMFIKRNEFTVLDSGFVEAAECGNMRYITWLLLREESSGGEFYIYNNHYCVSPMVSKETHSIELVGLIEQHQDQAGMNERATIVVGDFNSTRNNRIMEYLIDQVPIGGASNPLNLVDTWEVIYPTTPKPATTERGVAIDWILTMSGMTIVDASIGDSDGYSDHYPVTADVTLS</sequence>
<comment type="caution">
    <text evidence="2">The sequence shown here is derived from an EMBL/GenBank/DDBJ whole genome shotgun (WGS) entry which is preliminary data.</text>
</comment>
<keyword evidence="2" id="KW-0378">Hydrolase</keyword>
<dbReference type="InterPro" id="IPR050410">
    <property type="entry name" value="CCR4/nocturin_mRNA_transcr"/>
</dbReference>
<dbReference type="PANTHER" id="PTHR12121:SF36">
    <property type="entry name" value="ENDONUCLEASE_EXONUCLEASE_PHOSPHATASE DOMAIN-CONTAINING PROTEIN"/>
    <property type="match status" value="1"/>
</dbReference>
<dbReference type="EMBL" id="JBBAXC010000017">
    <property type="protein sequence ID" value="MEI5908868.1"/>
    <property type="molecule type" value="Genomic_DNA"/>
</dbReference>